<comment type="caution">
    <text evidence="4">The sequence shown here is derived from an EMBL/GenBank/DDBJ whole genome shotgun (WGS) entry which is preliminary data.</text>
</comment>
<evidence type="ECO:0000256" key="2">
    <source>
        <dbReference type="SAM" id="MobiDB-lite"/>
    </source>
</evidence>
<feature type="compositionally biased region" description="Basic and acidic residues" evidence="2">
    <location>
        <begin position="504"/>
        <end position="518"/>
    </location>
</feature>
<feature type="compositionally biased region" description="Low complexity" evidence="2">
    <location>
        <begin position="455"/>
        <end position="473"/>
    </location>
</feature>
<dbReference type="PANTHER" id="PTHR13151">
    <property type="entry name" value="CBF1 INTERACTING COREPRESSOR CIR"/>
    <property type="match status" value="1"/>
</dbReference>
<feature type="coiled-coil region" evidence="1">
    <location>
        <begin position="29"/>
        <end position="56"/>
    </location>
</feature>
<evidence type="ECO:0000313" key="5">
    <source>
        <dbReference type="Proteomes" id="UP000827092"/>
    </source>
</evidence>
<dbReference type="Proteomes" id="UP000827092">
    <property type="component" value="Unassembled WGS sequence"/>
</dbReference>
<evidence type="ECO:0000256" key="1">
    <source>
        <dbReference type="SAM" id="Coils"/>
    </source>
</evidence>
<feature type="region of interest" description="Disordered" evidence="2">
    <location>
        <begin position="222"/>
        <end position="522"/>
    </location>
</feature>
<feature type="compositionally biased region" description="Basic and acidic residues" evidence="2">
    <location>
        <begin position="301"/>
        <end position="387"/>
    </location>
</feature>
<dbReference type="SMART" id="SM01083">
    <property type="entry name" value="Cir_N"/>
    <property type="match status" value="1"/>
</dbReference>
<feature type="domain" description="CBF1-interacting co-repressor CIR N-terminal" evidence="3">
    <location>
        <begin position="13"/>
        <end position="49"/>
    </location>
</feature>
<name>A0AAV6VZ24_9ARAC</name>
<dbReference type="GO" id="GO:0005634">
    <property type="term" value="C:nucleus"/>
    <property type="evidence" value="ECO:0007669"/>
    <property type="project" value="TreeGrafter"/>
</dbReference>
<dbReference type="GO" id="GO:0003714">
    <property type="term" value="F:transcription corepressor activity"/>
    <property type="evidence" value="ECO:0007669"/>
    <property type="project" value="InterPro"/>
</dbReference>
<feature type="compositionally biased region" description="Basic residues" evidence="2">
    <location>
        <begin position="258"/>
        <end position="268"/>
    </location>
</feature>
<dbReference type="Pfam" id="PF10197">
    <property type="entry name" value="Cir_N"/>
    <property type="match status" value="1"/>
</dbReference>
<dbReference type="AlphaFoldDB" id="A0AAV6VZ24"/>
<protein>
    <recommendedName>
        <fullName evidence="3">CBF1-interacting co-repressor CIR N-terminal domain-containing protein</fullName>
    </recommendedName>
</protein>
<evidence type="ECO:0000259" key="3">
    <source>
        <dbReference type="SMART" id="SM01083"/>
    </source>
</evidence>
<feature type="compositionally biased region" description="Basic and acidic residues" evidence="2">
    <location>
        <begin position="407"/>
        <end position="425"/>
    </location>
</feature>
<feature type="compositionally biased region" description="Basic and acidic residues" evidence="2">
    <location>
        <begin position="281"/>
        <end position="292"/>
    </location>
</feature>
<feature type="compositionally biased region" description="Low complexity" evidence="2">
    <location>
        <begin position="397"/>
        <end position="406"/>
    </location>
</feature>
<keyword evidence="1" id="KW-0175">Coiled coil</keyword>
<organism evidence="4 5">
    <name type="scientific">Oedothorax gibbosus</name>
    <dbReference type="NCBI Taxonomy" id="931172"/>
    <lineage>
        <taxon>Eukaryota</taxon>
        <taxon>Metazoa</taxon>
        <taxon>Ecdysozoa</taxon>
        <taxon>Arthropoda</taxon>
        <taxon>Chelicerata</taxon>
        <taxon>Arachnida</taxon>
        <taxon>Araneae</taxon>
        <taxon>Araneomorphae</taxon>
        <taxon>Entelegynae</taxon>
        <taxon>Araneoidea</taxon>
        <taxon>Linyphiidae</taxon>
        <taxon>Erigoninae</taxon>
        <taxon>Oedothorax</taxon>
    </lineage>
</organism>
<sequence length="565" mass="65215">MGKGYNNYMCKKPFHPGSKANIKRAWMAEQKTENEKKKQEDLKTQYEKEQDLYNNKAMISSESKDKLQLNFMYEAPPGAKRERQKEDDEPEYKFEWQRKYNAPREDYARGNEDIKDQPFGIPVRNVRCIKCHKWGHINTDRECPLFMQASASSMPSTSMDPMELMRQMREDGFGLKENVLGHQMNPNAANQQFIASEESDPETEFLKSLSTADKKKLLRKLKKLSKKQEKTKKKKSKKSKKTKVKDSSDSDSNLEKIAKKKKSKHKKSSSSSSESSSDESTDMRERSKEKKGGSTSKSKTKIYETTKQRKHEEDYEMKPSRKQETGSKNVEKDYDKREKEKDKKNKEFSANEKHSTKSSAKELEKIRAGEVDMKKVKDNEKRSKYEEFSTGQKHSTKSSTKNSGKGLMEKDDVKEVKDKYKKTDYEESSSIHKGSTKRSHKEKESTTANTNVIQSSWKSSYSSSSSYSDDSISGEGTSSKRKLKELSQSVKKIKVEGSGSVIPESKKVSSSEPEHPDGFSHTFPQAKVAYDYLVKEEEYKGKIHDEFRNHFREDRSPSVKQKYNN</sequence>
<dbReference type="InterPro" id="IPR040014">
    <property type="entry name" value="CIR1"/>
</dbReference>
<proteinExistence type="predicted"/>
<dbReference type="InterPro" id="IPR019339">
    <property type="entry name" value="CIR_N_dom"/>
</dbReference>
<reference evidence="4 5" key="1">
    <citation type="journal article" date="2022" name="Nat. Ecol. Evol.">
        <title>A masculinizing supergene underlies an exaggerated male reproductive morph in a spider.</title>
        <authorList>
            <person name="Hendrickx F."/>
            <person name="De Corte Z."/>
            <person name="Sonet G."/>
            <person name="Van Belleghem S.M."/>
            <person name="Kostlbacher S."/>
            <person name="Vangestel C."/>
        </authorList>
    </citation>
    <scope>NUCLEOTIDE SEQUENCE [LARGE SCALE GENOMIC DNA]</scope>
    <source>
        <strain evidence="4">W744_W776</strain>
    </source>
</reference>
<feature type="compositionally biased region" description="Basic residues" evidence="2">
    <location>
        <begin position="222"/>
        <end position="243"/>
    </location>
</feature>
<accession>A0AAV6VZ24</accession>
<dbReference type="PANTHER" id="PTHR13151:SF2">
    <property type="entry name" value="COREPRESSOR INTERACTING WITH RBPJ 1"/>
    <property type="match status" value="1"/>
</dbReference>
<feature type="compositionally biased region" description="Basic and acidic residues" evidence="2">
    <location>
        <begin position="244"/>
        <end position="257"/>
    </location>
</feature>
<gene>
    <name evidence="4" type="ORF">JTE90_021437</name>
</gene>
<dbReference type="EMBL" id="JAFNEN010000010">
    <property type="protein sequence ID" value="KAG8200973.1"/>
    <property type="molecule type" value="Genomic_DNA"/>
</dbReference>
<keyword evidence="5" id="KW-1185">Reference proteome</keyword>
<evidence type="ECO:0000313" key="4">
    <source>
        <dbReference type="EMBL" id="KAG8200973.1"/>
    </source>
</evidence>